<name>A0A1F6NUW7_9BACT</name>
<dbReference type="CDD" id="cd01129">
    <property type="entry name" value="PulE-GspE-like"/>
    <property type="match status" value="1"/>
</dbReference>
<dbReference type="EMBL" id="MFQZ01000010">
    <property type="protein sequence ID" value="OGH87661.1"/>
    <property type="molecule type" value="Genomic_DNA"/>
</dbReference>
<comment type="caution">
    <text evidence="5">The sequence shown here is derived from an EMBL/GenBank/DDBJ whole genome shotgun (WGS) entry which is preliminary data.</text>
</comment>
<dbReference type="Gene3D" id="3.30.450.90">
    <property type="match status" value="1"/>
</dbReference>
<reference evidence="5 6" key="1">
    <citation type="journal article" date="2016" name="Nat. Commun.">
        <title>Thousands of microbial genomes shed light on interconnected biogeochemical processes in an aquifer system.</title>
        <authorList>
            <person name="Anantharaman K."/>
            <person name="Brown C.T."/>
            <person name="Hug L.A."/>
            <person name="Sharon I."/>
            <person name="Castelle C.J."/>
            <person name="Probst A.J."/>
            <person name="Thomas B.C."/>
            <person name="Singh A."/>
            <person name="Wilkins M.J."/>
            <person name="Karaoz U."/>
            <person name="Brodie E.L."/>
            <person name="Williams K.H."/>
            <person name="Hubbard S.S."/>
            <person name="Banfield J.F."/>
        </authorList>
    </citation>
    <scope>NUCLEOTIDE SEQUENCE [LARGE SCALE GENOMIC DNA]</scope>
</reference>
<evidence type="ECO:0000313" key="6">
    <source>
        <dbReference type="Proteomes" id="UP000177907"/>
    </source>
</evidence>
<dbReference type="PANTHER" id="PTHR30258:SF3">
    <property type="entry name" value="SLL1921 PROTEIN"/>
    <property type="match status" value="1"/>
</dbReference>
<gene>
    <name evidence="5" type="ORF">A3J93_02990</name>
</gene>
<dbReference type="PANTHER" id="PTHR30258">
    <property type="entry name" value="TYPE II SECRETION SYSTEM PROTEIN GSPE-RELATED"/>
    <property type="match status" value="1"/>
</dbReference>
<evidence type="ECO:0000256" key="1">
    <source>
        <dbReference type="ARBA" id="ARBA00006611"/>
    </source>
</evidence>
<organism evidence="5 6">
    <name type="scientific">Candidatus Magasanikbacteria bacterium RIFOXYC2_FULL_42_28</name>
    <dbReference type="NCBI Taxonomy" id="1798704"/>
    <lineage>
        <taxon>Bacteria</taxon>
        <taxon>Candidatus Magasanikiibacteriota</taxon>
    </lineage>
</organism>
<evidence type="ECO:0000259" key="4">
    <source>
        <dbReference type="Pfam" id="PF00437"/>
    </source>
</evidence>
<dbReference type="SUPFAM" id="SSF52540">
    <property type="entry name" value="P-loop containing nucleoside triphosphate hydrolases"/>
    <property type="match status" value="1"/>
</dbReference>
<evidence type="ECO:0000313" key="5">
    <source>
        <dbReference type="EMBL" id="OGH87661.1"/>
    </source>
</evidence>
<proteinExistence type="inferred from homology"/>
<sequence>MSEHSLEKVLKLYATLPIVKPITKDVNITDEELNKFGSDIKDLAGLEKKFLNISITDILSLMISAAIKLNASDIHVEAEEKGIAVRYRVDGVLHEVANLPHSEWEKFISRIKLLSALKINVNNRPQDGRVTIKLDSGSLDLRVSTLPTTYGESVVMRILHSGTKGVMFDELGIRGAAYVRLKREIERPNGMIVTTGPTGSGKTTTLYAILRTLNKPGVKIITVEDPVEIKMQGVVQSQVDIARDYTFAKALRSILRQDPDICMVGEIRDLESAEIAIQSALTGHLLLSTIHTNSASGAIPRFMSMGVKPFLLAPALNAVMGQRLVRRICEKCIEEQELDSEMLERVGKIIASLPAEEKARVTEKGLTFYHGKGCPECSGLGYKGRIGIYEIFVMTKEIESLILGGGASEYEIQELAAKDGMLTMAQDGILKALDKMTSVEEVFRVSE</sequence>
<dbReference type="Gene3D" id="3.40.50.300">
    <property type="entry name" value="P-loop containing nucleotide triphosphate hydrolases"/>
    <property type="match status" value="1"/>
</dbReference>
<evidence type="ECO:0000256" key="3">
    <source>
        <dbReference type="ARBA" id="ARBA00022840"/>
    </source>
</evidence>
<keyword evidence="2" id="KW-0547">Nucleotide-binding</keyword>
<dbReference type="GO" id="GO:0016887">
    <property type="term" value="F:ATP hydrolysis activity"/>
    <property type="evidence" value="ECO:0007669"/>
    <property type="project" value="TreeGrafter"/>
</dbReference>
<evidence type="ECO:0000256" key="2">
    <source>
        <dbReference type="ARBA" id="ARBA00022741"/>
    </source>
</evidence>
<dbReference type="STRING" id="1798704.A3J93_02990"/>
<feature type="domain" description="Bacterial type II secretion system protein E" evidence="4">
    <location>
        <begin position="55"/>
        <end position="444"/>
    </location>
</feature>
<protein>
    <recommendedName>
        <fullName evidence="4">Bacterial type II secretion system protein E domain-containing protein</fullName>
    </recommendedName>
</protein>
<comment type="similarity">
    <text evidence="1">Belongs to the GSP E family.</text>
</comment>
<dbReference type="InterPro" id="IPR001482">
    <property type="entry name" value="T2SS/T4SS_dom"/>
</dbReference>
<dbReference type="AlphaFoldDB" id="A0A1F6NUW7"/>
<dbReference type="Proteomes" id="UP000177907">
    <property type="component" value="Unassembled WGS sequence"/>
</dbReference>
<dbReference type="InterPro" id="IPR027417">
    <property type="entry name" value="P-loop_NTPase"/>
</dbReference>
<accession>A0A1F6NUW7</accession>
<keyword evidence="3" id="KW-0067">ATP-binding</keyword>
<dbReference type="GO" id="GO:0005524">
    <property type="term" value="F:ATP binding"/>
    <property type="evidence" value="ECO:0007669"/>
    <property type="project" value="UniProtKB-KW"/>
</dbReference>
<dbReference type="GO" id="GO:0005886">
    <property type="term" value="C:plasma membrane"/>
    <property type="evidence" value="ECO:0007669"/>
    <property type="project" value="TreeGrafter"/>
</dbReference>
<dbReference type="Pfam" id="PF00437">
    <property type="entry name" value="T2SSE"/>
    <property type="match status" value="1"/>
</dbReference>